<evidence type="ECO:0000256" key="1">
    <source>
        <dbReference type="SAM" id="Phobius"/>
    </source>
</evidence>
<accession>A0A852ZGS8</accession>
<keyword evidence="1" id="KW-0812">Transmembrane</keyword>
<feature type="transmembrane region" description="Helical" evidence="1">
    <location>
        <begin position="213"/>
        <end position="232"/>
    </location>
</feature>
<organism evidence="2 3">
    <name type="scientific">Actinopolymorpha rutila</name>
    <dbReference type="NCBI Taxonomy" id="446787"/>
    <lineage>
        <taxon>Bacteria</taxon>
        <taxon>Bacillati</taxon>
        <taxon>Actinomycetota</taxon>
        <taxon>Actinomycetes</taxon>
        <taxon>Propionibacteriales</taxon>
        <taxon>Actinopolymorphaceae</taxon>
        <taxon>Actinopolymorpha</taxon>
    </lineage>
</organism>
<sequence length="541" mass="58497">MLRRSVSPATAALALVTVAGIGIRLGLWWQDRAFWRDELSLVQSLDAFPASRLAGPLADAQSAPPLWLLAVRAVTTVAGDGERAYRLVALVCGCATLVVLAMLAAALVRHRWAAVVPVLAFATISQLVFYTAQTKQYTADTLSVSWLLLAGVRLLSEGDDDGDGRAARRWEPAWYVCLVVLPWCSHAFMLCAPVVAGWVSLVRYRRGERRLRTLTAGLALPAVSVLAAALLARHLTGQVSDFATYWAGFFGPRGADLAGWLDWHRFVFTDLALRELGFRAWWGWLPVLAGFAVALRRRADIAVLPALPLHAGYVAGVLGIYPFGARLVLFCVPGLLCYLALLIDGLVDGVAGALRRRPVGAVAGGVAGLLVLATCWTTPARLGHDLNYLYGVDDYRTAFALVASKWQPGDVLVVGNGDRAAARVYGPRFHLPATGLLRAIRTPDERPRARCPMPREVTTANRVWLLTGDVVPVYAGPPSRYAIVAPMLDRYHVGWQQVRGRVTVQAVVHGRASNARPARCLDYAPVGPPGSPELPPRLPAS</sequence>
<gene>
    <name evidence="2" type="ORF">F4554_004131</name>
</gene>
<feature type="transmembrane region" description="Helical" evidence="1">
    <location>
        <begin position="112"/>
        <end position="132"/>
    </location>
</feature>
<dbReference type="Proteomes" id="UP000579605">
    <property type="component" value="Unassembled WGS sequence"/>
</dbReference>
<feature type="transmembrane region" description="Helical" evidence="1">
    <location>
        <begin position="276"/>
        <end position="295"/>
    </location>
</feature>
<comment type="caution">
    <text evidence="2">The sequence shown here is derived from an EMBL/GenBank/DDBJ whole genome shotgun (WGS) entry which is preliminary data.</text>
</comment>
<feature type="transmembrane region" description="Helical" evidence="1">
    <location>
        <begin position="173"/>
        <end position="201"/>
    </location>
</feature>
<protein>
    <recommendedName>
        <fullName evidence="4">Dolichyl-phosphate-mannose-protein mannosyltransferase</fullName>
    </recommendedName>
</protein>
<evidence type="ECO:0008006" key="4">
    <source>
        <dbReference type="Google" id="ProtNLM"/>
    </source>
</evidence>
<proteinExistence type="predicted"/>
<name>A0A852ZGS8_9ACTN</name>
<keyword evidence="1" id="KW-0472">Membrane</keyword>
<dbReference type="RefSeq" id="WP_179789065.1">
    <property type="nucleotide sequence ID" value="NZ_BAAARR010000001.1"/>
</dbReference>
<feature type="transmembrane region" description="Helical" evidence="1">
    <location>
        <begin position="327"/>
        <end position="347"/>
    </location>
</feature>
<evidence type="ECO:0000313" key="2">
    <source>
        <dbReference type="EMBL" id="NYH91493.1"/>
    </source>
</evidence>
<keyword evidence="1" id="KW-1133">Transmembrane helix</keyword>
<dbReference type="EMBL" id="JACBZH010000001">
    <property type="protein sequence ID" value="NYH91493.1"/>
    <property type="molecule type" value="Genomic_DNA"/>
</dbReference>
<feature type="transmembrane region" description="Helical" evidence="1">
    <location>
        <begin position="12"/>
        <end position="29"/>
    </location>
</feature>
<dbReference type="AlphaFoldDB" id="A0A852ZGS8"/>
<feature type="transmembrane region" description="Helical" evidence="1">
    <location>
        <begin position="359"/>
        <end position="379"/>
    </location>
</feature>
<feature type="transmembrane region" description="Helical" evidence="1">
    <location>
        <begin position="84"/>
        <end position="105"/>
    </location>
</feature>
<evidence type="ECO:0000313" key="3">
    <source>
        <dbReference type="Proteomes" id="UP000579605"/>
    </source>
</evidence>
<reference evidence="2 3" key="1">
    <citation type="submission" date="2020-07" db="EMBL/GenBank/DDBJ databases">
        <title>Sequencing the genomes of 1000 actinobacteria strains.</title>
        <authorList>
            <person name="Klenk H.-P."/>
        </authorList>
    </citation>
    <scope>NUCLEOTIDE SEQUENCE [LARGE SCALE GENOMIC DNA]</scope>
    <source>
        <strain evidence="2 3">DSM 18448</strain>
    </source>
</reference>
<feature type="transmembrane region" description="Helical" evidence="1">
    <location>
        <begin position="302"/>
        <end position="321"/>
    </location>
</feature>
<keyword evidence="3" id="KW-1185">Reference proteome</keyword>